<evidence type="ECO:0000313" key="3">
    <source>
        <dbReference type="Proteomes" id="UP001190700"/>
    </source>
</evidence>
<protein>
    <submittedName>
        <fullName evidence="2">Uncharacterized protein</fullName>
    </submittedName>
</protein>
<proteinExistence type="predicted"/>
<reference evidence="2 3" key="1">
    <citation type="journal article" date="2015" name="Genome Biol. Evol.">
        <title>Comparative Genomics of a Bacterivorous Green Alga Reveals Evolutionary Causalities and Consequences of Phago-Mixotrophic Mode of Nutrition.</title>
        <authorList>
            <person name="Burns J.A."/>
            <person name="Paasch A."/>
            <person name="Narechania A."/>
            <person name="Kim E."/>
        </authorList>
    </citation>
    <scope>NUCLEOTIDE SEQUENCE [LARGE SCALE GENOMIC DNA]</scope>
    <source>
        <strain evidence="2 3">PLY_AMNH</strain>
    </source>
</reference>
<accession>A0AAE0LJV9</accession>
<dbReference type="Proteomes" id="UP001190700">
    <property type="component" value="Unassembled WGS sequence"/>
</dbReference>
<keyword evidence="1" id="KW-0812">Transmembrane</keyword>
<organism evidence="2 3">
    <name type="scientific">Cymbomonas tetramitiformis</name>
    <dbReference type="NCBI Taxonomy" id="36881"/>
    <lineage>
        <taxon>Eukaryota</taxon>
        <taxon>Viridiplantae</taxon>
        <taxon>Chlorophyta</taxon>
        <taxon>Pyramimonadophyceae</taxon>
        <taxon>Pyramimonadales</taxon>
        <taxon>Pyramimonadaceae</taxon>
        <taxon>Cymbomonas</taxon>
    </lineage>
</organism>
<feature type="transmembrane region" description="Helical" evidence="1">
    <location>
        <begin position="80"/>
        <end position="98"/>
    </location>
</feature>
<sequence length="142" mass="15690">MQDLREVGQPGGEVINRDLHPGHVLWPHRHFHRQGGIVDVPLSELRHPASLLVVLLMVLLLLFLLLVLVLVLVLLLQVLLLVQVQVQVLVLVMVLLLWRSQLHSLLMALVLVLLLLGSPLMVKMPVPAVASLPARLLASSVV</sequence>
<keyword evidence="3" id="KW-1185">Reference proteome</keyword>
<keyword evidence="1" id="KW-0472">Membrane</keyword>
<evidence type="ECO:0000313" key="2">
    <source>
        <dbReference type="EMBL" id="KAK3287464.1"/>
    </source>
</evidence>
<keyword evidence="1" id="KW-1133">Transmembrane helix</keyword>
<name>A0AAE0LJV9_9CHLO</name>
<dbReference type="EMBL" id="LGRX02000834">
    <property type="protein sequence ID" value="KAK3287464.1"/>
    <property type="molecule type" value="Genomic_DNA"/>
</dbReference>
<gene>
    <name evidence="2" type="ORF">CYMTET_5018</name>
</gene>
<comment type="caution">
    <text evidence="2">The sequence shown here is derived from an EMBL/GenBank/DDBJ whole genome shotgun (WGS) entry which is preliminary data.</text>
</comment>
<evidence type="ECO:0000256" key="1">
    <source>
        <dbReference type="SAM" id="Phobius"/>
    </source>
</evidence>
<feature type="transmembrane region" description="Helical" evidence="1">
    <location>
        <begin position="51"/>
        <end position="74"/>
    </location>
</feature>
<feature type="transmembrane region" description="Helical" evidence="1">
    <location>
        <begin position="105"/>
        <end position="122"/>
    </location>
</feature>
<dbReference type="AlphaFoldDB" id="A0AAE0LJV9"/>